<organism evidence="2 3">
    <name type="scientific">Zostera marina</name>
    <name type="common">Eelgrass</name>
    <dbReference type="NCBI Taxonomy" id="29655"/>
    <lineage>
        <taxon>Eukaryota</taxon>
        <taxon>Viridiplantae</taxon>
        <taxon>Streptophyta</taxon>
        <taxon>Embryophyta</taxon>
        <taxon>Tracheophyta</taxon>
        <taxon>Spermatophyta</taxon>
        <taxon>Magnoliopsida</taxon>
        <taxon>Liliopsida</taxon>
        <taxon>Zosteraceae</taxon>
        <taxon>Zostera</taxon>
    </lineage>
</organism>
<name>A0A0K9PKJ1_ZOSMR</name>
<dbReference type="InterPro" id="IPR044699">
    <property type="entry name" value="MAKR6"/>
</dbReference>
<sequence length="237" mass="26859">MDMDSIQIESYSFRWLISMKDDSIATAASFIDIDPRLMSLRWTGEDASPSVFDASHETFDFGTAKVSSHSPEADKNEEEEGDGDGDDVISDTLDHRRPFDQVMLWSPESVLSRSVSLDSTRVLLSTSTRYDLLSPSLNSTSSSVRHQVFTNSTPVTRVKVSKFLKKYLCFLMPLYKKVKNLKKERDLKTTKSDGIMEYHRRRPSNRPTLVVDAAVDEGPEKSINEAVLHCKRSIQEQ</sequence>
<dbReference type="PANTHER" id="PTHR34576:SF2">
    <property type="entry name" value="MEMBRANE-ASSOCIATED KINASE REGULATOR 6-RELATED"/>
    <property type="match status" value="1"/>
</dbReference>
<evidence type="ECO:0000313" key="3">
    <source>
        <dbReference type="Proteomes" id="UP000036987"/>
    </source>
</evidence>
<gene>
    <name evidence="2" type="ORF">ZOSMA_20G00510</name>
</gene>
<keyword evidence="3" id="KW-1185">Reference proteome</keyword>
<dbReference type="OrthoDB" id="1913205at2759"/>
<dbReference type="AlphaFoldDB" id="A0A0K9PKJ1"/>
<evidence type="ECO:0000313" key="2">
    <source>
        <dbReference type="EMBL" id="KMZ69573.1"/>
    </source>
</evidence>
<evidence type="ECO:0000256" key="1">
    <source>
        <dbReference type="SAM" id="MobiDB-lite"/>
    </source>
</evidence>
<protein>
    <recommendedName>
        <fullName evidence="4">Membrane-associated kinase regulator 6</fullName>
    </recommendedName>
</protein>
<proteinExistence type="predicted"/>
<dbReference type="EMBL" id="LFYR01000757">
    <property type="protein sequence ID" value="KMZ69573.1"/>
    <property type="molecule type" value="Genomic_DNA"/>
</dbReference>
<evidence type="ECO:0008006" key="4">
    <source>
        <dbReference type="Google" id="ProtNLM"/>
    </source>
</evidence>
<feature type="region of interest" description="Disordered" evidence="1">
    <location>
        <begin position="64"/>
        <end position="91"/>
    </location>
</feature>
<dbReference type="PANTHER" id="PTHR34576">
    <property type="entry name" value="MEMBRANE-ASSOCIATED KINASE REGULATOR 6-RELATED"/>
    <property type="match status" value="1"/>
</dbReference>
<dbReference type="Proteomes" id="UP000036987">
    <property type="component" value="Unassembled WGS sequence"/>
</dbReference>
<reference evidence="3" key="1">
    <citation type="journal article" date="2016" name="Nature">
        <title>The genome of the seagrass Zostera marina reveals angiosperm adaptation to the sea.</title>
        <authorList>
            <person name="Olsen J.L."/>
            <person name="Rouze P."/>
            <person name="Verhelst B."/>
            <person name="Lin Y.-C."/>
            <person name="Bayer T."/>
            <person name="Collen J."/>
            <person name="Dattolo E."/>
            <person name="De Paoli E."/>
            <person name="Dittami S."/>
            <person name="Maumus F."/>
            <person name="Michel G."/>
            <person name="Kersting A."/>
            <person name="Lauritano C."/>
            <person name="Lohaus R."/>
            <person name="Toepel M."/>
            <person name="Tonon T."/>
            <person name="Vanneste K."/>
            <person name="Amirebrahimi M."/>
            <person name="Brakel J."/>
            <person name="Bostroem C."/>
            <person name="Chovatia M."/>
            <person name="Grimwood J."/>
            <person name="Jenkins J.W."/>
            <person name="Jueterbock A."/>
            <person name="Mraz A."/>
            <person name="Stam W.T."/>
            <person name="Tice H."/>
            <person name="Bornberg-Bauer E."/>
            <person name="Green P.J."/>
            <person name="Pearson G.A."/>
            <person name="Procaccini G."/>
            <person name="Duarte C.M."/>
            <person name="Schmutz J."/>
            <person name="Reusch T.B.H."/>
            <person name="Van de Peer Y."/>
        </authorList>
    </citation>
    <scope>NUCLEOTIDE SEQUENCE [LARGE SCALE GENOMIC DNA]</scope>
    <source>
        <strain evidence="3">cv. Finnish</strain>
    </source>
</reference>
<accession>A0A0K9PKJ1</accession>
<feature type="compositionally biased region" description="Acidic residues" evidence="1">
    <location>
        <begin position="75"/>
        <end position="89"/>
    </location>
</feature>
<comment type="caution">
    <text evidence="2">The sequence shown here is derived from an EMBL/GenBank/DDBJ whole genome shotgun (WGS) entry which is preliminary data.</text>
</comment>